<organism evidence="4 5">
    <name type="scientific">Hymenobacter saemangeumensis</name>
    <dbReference type="NCBI Taxonomy" id="1084522"/>
    <lineage>
        <taxon>Bacteria</taxon>
        <taxon>Pseudomonadati</taxon>
        <taxon>Bacteroidota</taxon>
        <taxon>Cytophagia</taxon>
        <taxon>Cytophagales</taxon>
        <taxon>Hymenobacteraceae</taxon>
        <taxon>Hymenobacter</taxon>
    </lineage>
</organism>
<dbReference type="InterPro" id="IPR000182">
    <property type="entry name" value="GNAT_dom"/>
</dbReference>
<dbReference type="CDD" id="cd04301">
    <property type="entry name" value="NAT_SF"/>
    <property type="match status" value="1"/>
</dbReference>
<dbReference type="Proteomes" id="UP001501153">
    <property type="component" value="Unassembled WGS sequence"/>
</dbReference>
<evidence type="ECO:0000313" key="5">
    <source>
        <dbReference type="Proteomes" id="UP001501153"/>
    </source>
</evidence>
<protein>
    <recommendedName>
        <fullName evidence="3">N-acetyltransferase domain-containing protein</fullName>
    </recommendedName>
</protein>
<dbReference type="InterPro" id="IPR016181">
    <property type="entry name" value="Acyl_CoA_acyltransferase"/>
</dbReference>
<dbReference type="EMBL" id="BAABGZ010000068">
    <property type="protein sequence ID" value="GAA4363173.1"/>
    <property type="molecule type" value="Genomic_DNA"/>
</dbReference>
<dbReference type="PROSITE" id="PS51186">
    <property type="entry name" value="GNAT"/>
    <property type="match status" value="1"/>
</dbReference>
<comment type="caution">
    <text evidence="4">The sequence shown here is derived from an EMBL/GenBank/DDBJ whole genome shotgun (WGS) entry which is preliminary data.</text>
</comment>
<gene>
    <name evidence="4" type="ORF">GCM10023185_31680</name>
</gene>
<sequence length="150" mass="16561">MPMPFSIHQLGPADLQYAQELIALFQTAFEEDAAPLPPANYLHTLLARPDFHAFVALNQNQVLGGVTAYELPMFQRPVSEMFLYDIAVAEPQRARGVAAALIEALKALCRQRGIESLFVGTETDNVPALRLYKATGGVADEHIAWFNYSV</sequence>
<name>A0ABP8IMX2_9BACT</name>
<evidence type="ECO:0000256" key="2">
    <source>
        <dbReference type="ARBA" id="ARBA00023315"/>
    </source>
</evidence>
<accession>A0ABP8IMX2</accession>
<dbReference type="InterPro" id="IPR050832">
    <property type="entry name" value="Bact_Acetyltransf"/>
</dbReference>
<reference evidence="5" key="1">
    <citation type="journal article" date="2019" name="Int. J. Syst. Evol. Microbiol.">
        <title>The Global Catalogue of Microorganisms (GCM) 10K type strain sequencing project: providing services to taxonomists for standard genome sequencing and annotation.</title>
        <authorList>
            <consortium name="The Broad Institute Genomics Platform"/>
            <consortium name="The Broad Institute Genome Sequencing Center for Infectious Disease"/>
            <person name="Wu L."/>
            <person name="Ma J."/>
        </authorList>
    </citation>
    <scope>NUCLEOTIDE SEQUENCE [LARGE SCALE GENOMIC DNA]</scope>
    <source>
        <strain evidence="5">JCM 17923</strain>
    </source>
</reference>
<keyword evidence="5" id="KW-1185">Reference proteome</keyword>
<evidence type="ECO:0000259" key="3">
    <source>
        <dbReference type="PROSITE" id="PS51186"/>
    </source>
</evidence>
<dbReference type="PANTHER" id="PTHR43877">
    <property type="entry name" value="AMINOALKYLPHOSPHONATE N-ACETYLTRANSFERASE-RELATED-RELATED"/>
    <property type="match status" value="1"/>
</dbReference>
<proteinExistence type="predicted"/>
<dbReference type="Gene3D" id="3.40.630.30">
    <property type="match status" value="1"/>
</dbReference>
<feature type="domain" description="N-acetyltransferase" evidence="3">
    <location>
        <begin position="5"/>
        <end position="150"/>
    </location>
</feature>
<dbReference type="Pfam" id="PF00583">
    <property type="entry name" value="Acetyltransf_1"/>
    <property type="match status" value="1"/>
</dbReference>
<evidence type="ECO:0000313" key="4">
    <source>
        <dbReference type="EMBL" id="GAA4363173.1"/>
    </source>
</evidence>
<dbReference type="PANTHER" id="PTHR43877:SF2">
    <property type="entry name" value="AMINOALKYLPHOSPHONATE N-ACETYLTRANSFERASE-RELATED"/>
    <property type="match status" value="1"/>
</dbReference>
<dbReference type="SUPFAM" id="SSF55729">
    <property type="entry name" value="Acyl-CoA N-acyltransferases (Nat)"/>
    <property type="match status" value="1"/>
</dbReference>
<keyword evidence="1" id="KW-0808">Transferase</keyword>
<keyword evidence="2" id="KW-0012">Acyltransferase</keyword>
<evidence type="ECO:0000256" key="1">
    <source>
        <dbReference type="ARBA" id="ARBA00022679"/>
    </source>
</evidence>